<evidence type="ECO:0000256" key="1">
    <source>
        <dbReference type="ARBA" id="ARBA00022679"/>
    </source>
</evidence>
<dbReference type="PANTHER" id="PTHR24421:SF56">
    <property type="entry name" value="OXYGEN SENSOR HISTIDINE KINASE RESPONSE REGULATOR DOST"/>
    <property type="match status" value="1"/>
</dbReference>
<keyword evidence="3" id="KW-0902">Two-component regulatory system</keyword>
<evidence type="ECO:0000256" key="4">
    <source>
        <dbReference type="SAM" id="MobiDB-lite"/>
    </source>
</evidence>
<proteinExistence type="predicted"/>
<accession>A0ABP8RUP6</accession>
<dbReference type="InterPro" id="IPR036890">
    <property type="entry name" value="HATPase_C_sf"/>
</dbReference>
<name>A0ABP8RUP6_9PSEU</name>
<dbReference type="Pfam" id="PF02518">
    <property type="entry name" value="HATPase_c"/>
    <property type="match status" value="1"/>
</dbReference>
<reference evidence="8" key="1">
    <citation type="journal article" date="2019" name="Int. J. Syst. Evol. Microbiol.">
        <title>The Global Catalogue of Microorganisms (GCM) 10K type strain sequencing project: providing services to taxonomists for standard genome sequencing and annotation.</title>
        <authorList>
            <consortium name="The Broad Institute Genomics Platform"/>
            <consortium name="The Broad Institute Genome Sequencing Center for Infectious Disease"/>
            <person name="Wu L."/>
            <person name="Ma J."/>
        </authorList>
    </citation>
    <scope>NUCLEOTIDE SEQUENCE [LARGE SCALE GENOMIC DNA]</scope>
    <source>
        <strain evidence="8">JCM 17906</strain>
    </source>
</reference>
<protein>
    <submittedName>
        <fullName evidence="7">Two-component system sensor histidine kinase</fullName>
    </submittedName>
</protein>
<dbReference type="Gene3D" id="1.20.5.1930">
    <property type="match status" value="1"/>
</dbReference>
<feature type="domain" description="GAF" evidence="5">
    <location>
        <begin position="87"/>
        <end position="233"/>
    </location>
</feature>
<comment type="caution">
    <text evidence="7">The sequence shown here is derived from an EMBL/GenBank/DDBJ whole genome shotgun (WGS) entry which is preliminary data.</text>
</comment>
<dbReference type="Pfam" id="PF13185">
    <property type="entry name" value="GAF_2"/>
    <property type="match status" value="2"/>
</dbReference>
<dbReference type="GO" id="GO:0016301">
    <property type="term" value="F:kinase activity"/>
    <property type="evidence" value="ECO:0007669"/>
    <property type="project" value="UniProtKB-KW"/>
</dbReference>
<dbReference type="SMART" id="SM00387">
    <property type="entry name" value="HATPase_c"/>
    <property type="match status" value="1"/>
</dbReference>
<evidence type="ECO:0000256" key="2">
    <source>
        <dbReference type="ARBA" id="ARBA00022777"/>
    </source>
</evidence>
<organism evidence="7 8">
    <name type="scientific">Pseudonocardia xishanensis</name>
    <dbReference type="NCBI Taxonomy" id="630995"/>
    <lineage>
        <taxon>Bacteria</taxon>
        <taxon>Bacillati</taxon>
        <taxon>Actinomycetota</taxon>
        <taxon>Actinomycetes</taxon>
        <taxon>Pseudonocardiales</taxon>
        <taxon>Pseudonocardiaceae</taxon>
        <taxon>Pseudonocardia</taxon>
    </lineage>
</organism>
<dbReference type="InterPro" id="IPR003594">
    <property type="entry name" value="HATPase_dom"/>
</dbReference>
<keyword evidence="1" id="KW-0808">Transferase</keyword>
<evidence type="ECO:0000313" key="8">
    <source>
        <dbReference type="Proteomes" id="UP001501598"/>
    </source>
</evidence>
<feature type="region of interest" description="Disordered" evidence="4">
    <location>
        <begin position="1"/>
        <end position="43"/>
    </location>
</feature>
<dbReference type="SUPFAM" id="SSF55874">
    <property type="entry name" value="ATPase domain of HSP90 chaperone/DNA topoisomerase II/histidine kinase"/>
    <property type="match status" value="1"/>
</dbReference>
<evidence type="ECO:0000256" key="3">
    <source>
        <dbReference type="ARBA" id="ARBA00023012"/>
    </source>
</evidence>
<feature type="domain" description="GAF" evidence="5">
    <location>
        <begin position="253"/>
        <end position="406"/>
    </location>
</feature>
<dbReference type="Proteomes" id="UP001501598">
    <property type="component" value="Unassembled WGS sequence"/>
</dbReference>
<evidence type="ECO:0000259" key="6">
    <source>
        <dbReference type="SMART" id="SM00387"/>
    </source>
</evidence>
<dbReference type="PANTHER" id="PTHR24421">
    <property type="entry name" value="NITRATE/NITRITE SENSOR PROTEIN NARX-RELATED"/>
    <property type="match status" value="1"/>
</dbReference>
<dbReference type="SMART" id="SM00065">
    <property type="entry name" value="GAF"/>
    <property type="match status" value="2"/>
</dbReference>
<gene>
    <name evidence="7" type="ORF">GCM10023175_31810</name>
</gene>
<dbReference type="CDD" id="cd16917">
    <property type="entry name" value="HATPase_UhpB-NarQ-NarX-like"/>
    <property type="match status" value="1"/>
</dbReference>
<dbReference type="InterPro" id="IPR003018">
    <property type="entry name" value="GAF"/>
</dbReference>
<feature type="compositionally biased region" description="Basic and acidic residues" evidence="4">
    <location>
        <begin position="1"/>
        <end position="31"/>
    </location>
</feature>
<dbReference type="Gene3D" id="3.30.450.40">
    <property type="match status" value="2"/>
</dbReference>
<dbReference type="SUPFAM" id="SSF55781">
    <property type="entry name" value="GAF domain-like"/>
    <property type="match status" value="2"/>
</dbReference>
<dbReference type="Pfam" id="PF07730">
    <property type="entry name" value="HisKA_3"/>
    <property type="match status" value="1"/>
</dbReference>
<evidence type="ECO:0000259" key="5">
    <source>
        <dbReference type="SMART" id="SM00065"/>
    </source>
</evidence>
<evidence type="ECO:0000313" key="7">
    <source>
        <dbReference type="EMBL" id="GAA4547460.1"/>
    </source>
</evidence>
<keyword evidence="8" id="KW-1185">Reference proteome</keyword>
<feature type="domain" description="Histidine kinase/HSP90-like ATPase" evidence="6">
    <location>
        <begin position="524"/>
        <end position="614"/>
    </location>
</feature>
<dbReference type="InterPro" id="IPR050482">
    <property type="entry name" value="Sensor_HK_TwoCompSys"/>
</dbReference>
<sequence length="617" mass="65510">MTHMDHNRTADSRTADSRTADSRTADSRTADSRTAADAPELTFADAPRMELDQLLEQLVDRAQEVIGVQGRLRGLLRANRTIITDLAPAAVLHRIAEAAREVVGARYAALGVLDGRGGLAEFVHVGMPPETAAAIGHLPEGKGLLGALIEDPHPIRLDDLTADPRGSGFPARHPPMTTFLGVPIRIRDEVFGNLYLTESTHGGFTAEDEELARSLAATAAVVIDNARQFETTHRRGEWLGATAEITRRMLEPGGAPPLREIAEHAHRLAGADLVAVLLPDAERRTLRVATAVGGPTTSRPAAELVGHTSRIGASLCSHVLSTGEPLRLADAHDHPGLPPAMLEDAIDIGPVLVVPMAGIAQTTGVLAVARLRGRVPFREEDLRMAAGFATQAALALELADARAEAERSAMLDERERIAADLHDHVIQRLFASGLSLQGIAARLDPANAARLRAVVSDLDDTIAQIRTSIFGIRRRADDSDDGLRSGVLGVVTDAASALGHTPQLRFSGPVDTLLGSLEAGDRAELVDDLCAVARESLANVAKHARASTVEVDLVAGDGELALVVRDDGVGLGPGGRRSGLANLRRRAERRGGRMTLTAVEPHGTRVDWTVPIDPSRN</sequence>
<dbReference type="InterPro" id="IPR029016">
    <property type="entry name" value="GAF-like_dom_sf"/>
</dbReference>
<keyword evidence="2 7" id="KW-0418">Kinase</keyword>
<dbReference type="EMBL" id="BAABGT010000036">
    <property type="protein sequence ID" value="GAA4547460.1"/>
    <property type="molecule type" value="Genomic_DNA"/>
</dbReference>
<dbReference type="InterPro" id="IPR011712">
    <property type="entry name" value="Sig_transdc_His_kin_sub3_dim/P"/>
</dbReference>
<dbReference type="Gene3D" id="3.30.565.10">
    <property type="entry name" value="Histidine kinase-like ATPase, C-terminal domain"/>
    <property type="match status" value="1"/>
</dbReference>